<dbReference type="InterPro" id="IPR018689">
    <property type="entry name" value="Imm33_dom"/>
</dbReference>
<proteinExistence type="predicted"/>
<dbReference type="PANTHER" id="PTHR38743">
    <property type="entry name" value="SIMILAR TO GLYOXYLASE I FAMILY PROTEIN"/>
    <property type="match status" value="1"/>
</dbReference>
<feature type="domain" description="Immunity protein Imm33" evidence="1">
    <location>
        <begin position="24"/>
        <end position="102"/>
    </location>
</feature>
<accession>A0ABY6J4Q5</accession>
<sequence>MRKEKNFKLKAADIIDLIPPMGGCVATDRITVDGLRITRMYREAPTDESDSGWQFYSGTETQEYVDDANNWSIYSVNTIANYDKAIIPYLHFPVGTDLERVPGSDKFDIFCG</sequence>
<reference evidence="2" key="1">
    <citation type="submission" date="2022-10" db="EMBL/GenBank/DDBJ databases">
        <title>Chitinophaga sp. nov., isolated from soil.</title>
        <authorList>
            <person name="Jeon C.O."/>
        </authorList>
    </citation>
    <scope>NUCLEOTIDE SEQUENCE</scope>
    <source>
        <strain evidence="2">R8</strain>
    </source>
</reference>
<protein>
    <submittedName>
        <fullName evidence="2">DUF2185 domain-containing protein</fullName>
    </submittedName>
</protein>
<gene>
    <name evidence="2" type="ORF">MKQ68_06070</name>
</gene>
<dbReference type="EMBL" id="CP107006">
    <property type="protein sequence ID" value="UYQ94655.1"/>
    <property type="molecule type" value="Genomic_DNA"/>
</dbReference>
<evidence type="ECO:0000259" key="1">
    <source>
        <dbReference type="Pfam" id="PF09951"/>
    </source>
</evidence>
<dbReference type="Pfam" id="PF09951">
    <property type="entry name" value="Imm33"/>
    <property type="match status" value="1"/>
</dbReference>
<organism evidence="2 3">
    <name type="scientific">Chitinophaga horti</name>
    <dbReference type="NCBI Taxonomy" id="2920382"/>
    <lineage>
        <taxon>Bacteria</taxon>
        <taxon>Pseudomonadati</taxon>
        <taxon>Bacteroidota</taxon>
        <taxon>Chitinophagia</taxon>
        <taxon>Chitinophagales</taxon>
        <taxon>Chitinophagaceae</taxon>
        <taxon>Chitinophaga</taxon>
    </lineage>
</organism>
<evidence type="ECO:0000313" key="3">
    <source>
        <dbReference type="Proteomes" id="UP001162741"/>
    </source>
</evidence>
<keyword evidence="3" id="KW-1185">Reference proteome</keyword>
<dbReference type="RefSeq" id="WP_244840008.1">
    <property type="nucleotide sequence ID" value="NZ_CP107006.1"/>
</dbReference>
<dbReference type="PANTHER" id="PTHR38743:SF2">
    <property type="entry name" value="DUF2185 DOMAIN-CONTAINING PROTEIN"/>
    <property type="match status" value="1"/>
</dbReference>
<dbReference type="Proteomes" id="UP001162741">
    <property type="component" value="Chromosome"/>
</dbReference>
<name>A0ABY6J4Q5_9BACT</name>
<evidence type="ECO:0000313" key="2">
    <source>
        <dbReference type="EMBL" id="UYQ94655.1"/>
    </source>
</evidence>